<dbReference type="GO" id="GO:0034599">
    <property type="term" value="P:cellular response to oxidative stress"/>
    <property type="evidence" value="ECO:0007669"/>
    <property type="project" value="InterPro"/>
</dbReference>
<dbReference type="EMBL" id="LMYN01000067">
    <property type="protein sequence ID" value="KSA00990.1"/>
    <property type="molecule type" value="Genomic_DNA"/>
</dbReference>
<gene>
    <name evidence="1" type="ORF">AC631_03241</name>
</gene>
<dbReference type="InterPro" id="IPR013877">
    <property type="entry name" value="YAP-bd/ALF4/Glomulin"/>
</dbReference>
<dbReference type="AlphaFoldDB" id="A0A0V1PXM2"/>
<comment type="caution">
    <text evidence="1">The sequence shown here is derived from an EMBL/GenBank/DDBJ whole genome shotgun (WGS) entry which is preliminary data.</text>
</comment>
<dbReference type="InterPro" id="IPR040347">
    <property type="entry name" value="YBP1/2"/>
</dbReference>
<dbReference type="OrthoDB" id="5396786at2759"/>
<sequence length="678" mass="77975">MSESDTSSITNASESTIETFEFDKVLKSLESAAEDINESKDYLSYSTLLDIYLSDPYKYSYEEREELLEHLLTILTKNKELTYEIGWDLPNLLILYVDLNFQFDGSIRTAPNVYKILKIFECLALNGNHKELFLKCCELLNVIKVTDNNTTDNIEFKEKFFDIKLYCIFELIDSCLKKIKTFYPSRFLSMTISSFLNLTLANMGTSSNNHFILKRAYVFARSYSSPPFPDKLDDLTKEEVEKIKADEDYLQRKLLTGFLTEIVSLIGKKMCSDYSMDILSYLQDFKNSKSERTFEYRAESNLVDRYTELALSFDIDLSKVFKQFIVDSHKLFHSFDYTKDQDELSGEIFERVIIDYQNNVSNFIVDNDVKELNNSVNGCLILYTHNIASKRIYDSVELTFNDALVLTLRSVIPSLIHPSFRSRSVADLCLFWTWLAIHKLSKNDKKLELEISKIPSILLSIYYQVLLFICTTLISTPNFRYGTLTLLTKILTLSPEDISFSFIKDSLMNCPYENVKAVLIGVLKELLTKTKSTSLSENMKNLNINDSSKPAPILPSRDLSENSNKFLRLNKERADDIFELIDEAIELTFVQDPESGDAVRVELNPSKFSTLSAYLNLLIVLKDDPVIKADDSHIEKILKIMDKNISQIKKNKKPTSEADKAELNAVDMLNITLDRIRA</sequence>
<dbReference type="PANTHER" id="PTHR28020">
    <property type="entry name" value="YAP1-BINDING PROTEIN 1-RELATED"/>
    <property type="match status" value="1"/>
</dbReference>
<dbReference type="GeneID" id="26840250"/>
<dbReference type="Proteomes" id="UP000054251">
    <property type="component" value="Unassembled WGS sequence"/>
</dbReference>
<organism evidence="1 2">
    <name type="scientific">Debaryomyces fabryi</name>
    <dbReference type="NCBI Taxonomy" id="58627"/>
    <lineage>
        <taxon>Eukaryota</taxon>
        <taxon>Fungi</taxon>
        <taxon>Dikarya</taxon>
        <taxon>Ascomycota</taxon>
        <taxon>Saccharomycotina</taxon>
        <taxon>Pichiomycetes</taxon>
        <taxon>Debaryomycetaceae</taxon>
        <taxon>Debaryomyces</taxon>
    </lineage>
</organism>
<evidence type="ECO:0000313" key="1">
    <source>
        <dbReference type="EMBL" id="KSA00990.1"/>
    </source>
</evidence>
<evidence type="ECO:0000313" key="2">
    <source>
        <dbReference type="Proteomes" id="UP000054251"/>
    </source>
</evidence>
<dbReference type="RefSeq" id="XP_015467092.1">
    <property type="nucleotide sequence ID" value="XM_015612070.1"/>
</dbReference>
<keyword evidence="2" id="KW-1185">Reference proteome</keyword>
<name>A0A0V1PXM2_9ASCO</name>
<dbReference type="PANTHER" id="PTHR28020:SF1">
    <property type="entry name" value="YAP1-BINDING PROTEIN 1-RELATED"/>
    <property type="match status" value="1"/>
</dbReference>
<dbReference type="Pfam" id="PF08568">
    <property type="entry name" value="Kinetochor_Ybp2"/>
    <property type="match status" value="1"/>
</dbReference>
<proteinExistence type="predicted"/>
<dbReference type="GO" id="GO:0005737">
    <property type="term" value="C:cytoplasm"/>
    <property type="evidence" value="ECO:0007669"/>
    <property type="project" value="TreeGrafter"/>
</dbReference>
<protein>
    <submittedName>
        <fullName evidence="1">Uncharacterized protein</fullName>
    </submittedName>
</protein>
<reference evidence="1 2" key="1">
    <citation type="submission" date="2015-11" db="EMBL/GenBank/DDBJ databases">
        <title>The genome of Debaryomyces fabryi.</title>
        <authorList>
            <person name="Tafer H."/>
            <person name="Lopandic K."/>
        </authorList>
    </citation>
    <scope>NUCLEOTIDE SEQUENCE [LARGE SCALE GENOMIC DNA]</scope>
    <source>
        <strain evidence="1 2">CBS 789</strain>
    </source>
</reference>
<accession>A0A0V1PXM2</accession>